<sequence length="452" mass="47394">MSGTFDGTAPPVLVIDVGTTSSSAAVVAGDTTVLVPEPVTGAATWPSSVFWDGQQMLVGTLAERRKRSDPEAFDSGFKRGLAADTSVLLGPRRFRPVEQIVAIVSTLRAEAERLHGAPIHRAVLTVPASYEPDDVRRTRMVAAAEAAGFQTVELLPEPVAAAFAPIAGAPFQPGDLVLVYDLGGGTFDTALVRIGEHWHEVLGHAALDDCGGHDIDALIASRVSTDGQQWLAPLTSAASSSTPATLRLGMAVTEFAQRVKHQLSDAAVVEDFLMPNTPSYRMSQEELSTLAAPMLGRTATCCTELLARLGVAVHDVTAALVVGGGSRMPAVADLLQRGLGLPLRRVVDPELATVRGAARWVPVSGPRRVSARTSPEPSVPLSWSIPGGGARLLRWLVTPGQAYLDGVPLARVRLPGGAVWDLTASSPGTLDRLLVPPGTDVSAGDWLALARP</sequence>
<dbReference type="RefSeq" id="WP_281894965.1">
    <property type="nucleotide sequence ID" value="NZ_BSDI01000009.1"/>
</dbReference>
<dbReference type="PANTHER" id="PTHR45639">
    <property type="entry name" value="HSC70CB, ISOFORM G-RELATED"/>
    <property type="match status" value="1"/>
</dbReference>
<evidence type="ECO:0000256" key="3">
    <source>
        <dbReference type="ARBA" id="ARBA00023186"/>
    </source>
</evidence>
<evidence type="ECO:0008006" key="6">
    <source>
        <dbReference type="Google" id="ProtNLM"/>
    </source>
</evidence>
<dbReference type="PRINTS" id="PR00301">
    <property type="entry name" value="HEATSHOCK70"/>
</dbReference>
<name>A0ABQ5QRK9_9ACTN</name>
<dbReference type="InterPro" id="IPR043129">
    <property type="entry name" value="ATPase_NBD"/>
</dbReference>
<dbReference type="Proteomes" id="UP001144280">
    <property type="component" value="Unassembled WGS sequence"/>
</dbReference>
<evidence type="ECO:0000256" key="1">
    <source>
        <dbReference type="ARBA" id="ARBA00022741"/>
    </source>
</evidence>
<dbReference type="Pfam" id="PF00012">
    <property type="entry name" value="HSP70"/>
    <property type="match status" value="1"/>
</dbReference>
<dbReference type="Gene3D" id="3.90.640.10">
    <property type="entry name" value="Actin, Chain A, domain 4"/>
    <property type="match status" value="1"/>
</dbReference>
<dbReference type="Gene3D" id="3.30.420.40">
    <property type="match status" value="2"/>
</dbReference>
<evidence type="ECO:0000256" key="2">
    <source>
        <dbReference type="ARBA" id="ARBA00022840"/>
    </source>
</evidence>
<reference evidence="4" key="1">
    <citation type="submission" date="2022-12" db="EMBL/GenBank/DDBJ databases">
        <title>New Phytohabitans aurantiacus sp. RD004123 nov., an actinomycete isolated from soil.</title>
        <authorList>
            <person name="Triningsih D.W."/>
            <person name="Harunari E."/>
            <person name="Igarashi Y."/>
        </authorList>
    </citation>
    <scope>NUCLEOTIDE SEQUENCE</scope>
    <source>
        <strain evidence="4">RD004123</strain>
    </source>
</reference>
<dbReference type="EMBL" id="BSDI01000009">
    <property type="protein sequence ID" value="GLH97271.1"/>
    <property type="molecule type" value="Genomic_DNA"/>
</dbReference>
<protein>
    <recommendedName>
        <fullName evidence="6">Molecular chaperone DnaK</fullName>
    </recommendedName>
</protein>
<proteinExistence type="predicted"/>
<keyword evidence="3" id="KW-0143">Chaperone</keyword>
<dbReference type="PANTHER" id="PTHR45639:SF34">
    <property type="entry name" value="CHAPERONE PROTEIN DNAK"/>
    <property type="match status" value="1"/>
</dbReference>
<gene>
    <name evidence="4" type="ORF">Pa4123_25460</name>
</gene>
<dbReference type="SUPFAM" id="SSF53067">
    <property type="entry name" value="Actin-like ATPase domain"/>
    <property type="match status" value="2"/>
</dbReference>
<dbReference type="InterPro" id="IPR013126">
    <property type="entry name" value="Hsp_70_fam"/>
</dbReference>
<accession>A0ABQ5QRK9</accession>
<evidence type="ECO:0000313" key="5">
    <source>
        <dbReference type="Proteomes" id="UP001144280"/>
    </source>
</evidence>
<evidence type="ECO:0000313" key="4">
    <source>
        <dbReference type="EMBL" id="GLH97271.1"/>
    </source>
</evidence>
<comment type="caution">
    <text evidence="4">The sequence shown here is derived from an EMBL/GenBank/DDBJ whole genome shotgun (WGS) entry which is preliminary data.</text>
</comment>
<keyword evidence="5" id="KW-1185">Reference proteome</keyword>
<keyword evidence="2" id="KW-0067">ATP-binding</keyword>
<keyword evidence="1" id="KW-0547">Nucleotide-binding</keyword>
<organism evidence="4 5">
    <name type="scientific">Phytohabitans aurantiacus</name>
    <dbReference type="NCBI Taxonomy" id="3016789"/>
    <lineage>
        <taxon>Bacteria</taxon>
        <taxon>Bacillati</taxon>
        <taxon>Actinomycetota</taxon>
        <taxon>Actinomycetes</taxon>
        <taxon>Micromonosporales</taxon>
        <taxon>Micromonosporaceae</taxon>
    </lineage>
</organism>